<proteinExistence type="predicted"/>
<dbReference type="Pfam" id="PF02515">
    <property type="entry name" value="CoA_transf_3"/>
    <property type="match status" value="1"/>
</dbReference>
<sequence>MTNNESKGPFEGLLVIDMTHVLNGPFGTQLLCNMGARVIKVEPPGHGEVA</sequence>
<dbReference type="PANTHER" id="PTHR48207:SF3">
    <property type="entry name" value="SUCCINATE--HYDROXYMETHYLGLUTARATE COA-TRANSFERASE"/>
    <property type="match status" value="1"/>
</dbReference>
<dbReference type="InterPro" id="IPR003673">
    <property type="entry name" value="CoA-Trfase_fam_III"/>
</dbReference>
<gene>
    <name evidence="2" type="primary">frc_2</name>
    <name evidence="2" type="ORF">NCTC11868_03163</name>
</gene>
<reference evidence="2 3" key="1">
    <citation type="submission" date="2018-11" db="EMBL/GenBank/DDBJ databases">
        <authorList>
            <consortium name="Pathogen Informatics"/>
        </authorList>
    </citation>
    <scope>NUCLEOTIDE SEQUENCE [LARGE SCALE GENOMIC DNA]</scope>
    <source>
        <strain evidence="2 3">NCTC11868</strain>
    </source>
</reference>
<dbReference type="EC" id="2.8.3.16" evidence="2"/>
<evidence type="ECO:0000313" key="3">
    <source>
        <dbReference type="Proteomes" id="UP000274225"/>
    </source>
</evidence>
<name>A0A3P6LQS6_SHIDY</name>
<dbReference type="InterPro" id="IPR023606">
    <property type="entry name" value="CoA-Trfase_III_dom_1_sf"/>
</dbReference>
<evidence type="ECO:0000256" key="1">
    <source>
        <dbReference type="ARBA" id="ARBA00022679"/>
    </source>
</evidence>
<dbReference type="AlphaFoldDB" id="A0A3P6LQS6"/>
<dbReference type="Proteomes" id="UP000274225">
    <property type="component" value="Unassembled WGS sequence"/>
</dbReference>
<evidence type="ECO:0000313" key="2">
    <source>
        <dbReference type="EMBL" id="VDG93037.1"/>
    </source>
</evidence>
<protein>
    <submittedName>
        <fullName evidence="2">Putative CoA-transferase</fullName>
        <ecNumber evidence="2">2.8.3.16</ecNumber>
    </submittedName>
</protein>
<organism evidence="2 3">
    <name type="scientific">Shigella dysenteriae</name>
    <dbReference type="NCBI Taxonomy" id="622"/>
    <lineage>
        <taxon>Bacteria</taxon>
        <taxon>Pseudomonadati</taxon>
        <taxon>Pseudomonadota</taxon>
        <taxon>Gammaproteobacteria</taxon>
        <taxon>Enterobacterales</taxon>
        <taxon>Enterobacteriaceae</taxon>
        <taxon>Shigella</taxon>
    </lineage>
</organism>
<accession>A0A3P6LQS6</accession>
<dbReference type="Gene3D" id="3.40.50.10540">
    <property type="entry name" value="Crotonobetainyl-coa:carnitine coa-transferase, domain 1"/>
    <property type="match status" value="1"/>
</dbReference>
<dbReference type="InterPro" id="IPR050483">
    <property type="entry name" value="CoA-transferase_III_domain"/>
</dbReference>
<dbReference type="EMBL" id="UYIT01000006">
    <property type="protein sequence ID" value="VDG93037.1"/>
    <property type="molecule type" value="Genomic_DNA"/>
</dbReference>
<dbReference type="SUPFAM" id="SSF89796">
    <property type="entry name" value="CoA-transferase family III (CaiB/BaiF)"/>
    <property type="match status" value="1"/>
</dbReference>
<keyword evidence="1 2" id="KW-0808">Transferase</keyword>
<dbReference type="GO" id="GO:0033608">
    <property type="term" value="F:formyl-CoA transferase activity"/>
    <property type="evidence" value="ECO:0007669"/>
    <property type="project" value="UniProtKB-EC"/>
</dbReference>
<dbReference type="PANTHER" id="PTHR48207">
    <property type="entry name" value="SUCCINATE--HYDROXYMETHYLGLUTARATE COA-TRANSFERASE"/>
    <property type="match status" value="1"/>
</dbReference>